<evidence type="ECO:0000313" key="2">
    <source>
        <dbReference type="Proteomes" id="UP000002762"/>
    </source>
</evidence>
<name>J4KL07_BEAB2</name>
<gene>
    <name evidence="1" type="ORF">BBA_09670</name>
</gene>
<organism evidence="1 2">
    <name type="scientific">Beauveria bassiana (strain ARSEF 2860)</name>
    <name type="common">White muscardine disease fungus</name>
    <name type="synonym">Tritirachium shiotae</name>
    <dbReference type="NCBI Taxonomy" id="655819"/>
    <lineage>
        <taxon>Eukaryota</taxon>
        <taxon>Fungi</taxon>
        <taxon>Dikarya</taxon>
        <taxon>Ascomycota</taxon>
        <taxon>Pezizomycotina</taxon>
        <taxon>Sordariomycetes</taxon>
        <taxon>Hypocreomycetidae</taxon>
        <taxon>Hypocreales</taxon>
        <taxon>Cordycipitaceae</taxon>
        <taxon>Beauveria</taxon>
    </lineage>
</organism>
<dbReference type="Proteomes" id="UP000002762">
    <property type="component" value="Unassembled WGS sequence"/>
</dbReference>
<dbReference type="GeneID" id="19892682"/>
<keyword evidence="2" id="KW-1185">Reference proteome</keyword>
<dbReference type="EMBL" id="JH725211">
    <property type="protein sequence ID" value="EJP61374.1"/>
    <property type="molecule type" value="Genomic_DNA"/>
</dbReference>
<evidence type="ECO:0000313" key="1">
    <source>
        <dbReference type="EMBL" id="EJP61374.1"/>
    </source>
</evidence>
<dbReference type="STRING" id="655819.J4KL07"/>
<dbReference type="RefSeq" id="XP_008602989.1">
    <property type="nucleotide sequence ID" value="XM_008604767.1"/>
</dbReference>
<sequence length="182" mass="20248">MSLHNVREEDCAIEPNVLTKTFWGTFTLNHAWAMVKGELPHCLPALHCPPMPVISTDFETSSWAPYADGDWYDQLPEVMRLGHNSTPAFVLSPLCSSTLSTVLASPSHWFRDSSSGILFRAADAMQRPVGSYSKLYTLRRAPTFMPFFNFASATIYQATSTMITELDHSKVSVSPTPDVNET</sequence>
<proteinExistence type="predicted"/>
<reference evidence="1 2" key="1">
    <citation type="journal article" date="2012" name="Sci. Rep.">
        <title>Genomic perspectives on the evolution of fungal entomopathogenicity in Beauveria bassiana.</title>
        <authorList>
            <person name="Xiao G."/>
            <person name="Ying S.H."/>
            <person name="Zheng P."/>
            <person name="Wang Z.L."/>
            <person name="Zhang S."/>
            <person name="Xie X.Q."/>
            <person name="Shang Y."/>
            <person name="St Leger R.J."/>
            <person name="Zhao G.P."/>
            <person name="Wang C."/>
            <person name="Feng M.G."/>
        </authorList>
    </citation>
    <scope>NUCLEOTIDE SEQUENCE [LARGE SCALE GENOMIC DNA]</scope>
    <source>
        <strain evidence="1 2">ARSEF 2860</strain>
    </source>
</reference>
<dbReference type="AlphaFoldDB" id="J4KL07"/>
<dbReference type="InParanoid" id="J4KL07"/>
<protein>
    <submittedName>
        <fullName evidence="1">Nitrogen assimilation transcription factor nirA</fullName>
    </submittedName>
</protein>
<dbReference type="HOGENOM" id="CLU_1481726_0_0_1"/>
<accession>J4KL07</accession>